<dbReference type="GO" id="GO:0008168">
    <property type="term" value="F:methyltransferase activity"/>
    <property type="evidence" value="ECO:0007669"/>
    <property type="project" value="UniProtKB-KW"/>
</dbReference>
<feature type="binding site" evidence="5">
    <location>
        <begin position="115"/>
        <end position="120"/>
    </location>
    <ligand>
        <name>S-adenosyl-L-methionine</name>
        <dbReference type="ChEBI" id="CHEBI:59789"/>
    </ligand>
</feature>
<dbReference type="HAMAP" id="MF_00658">
    <property type="entry name" value="23SrRNA_methyltr_H"/>
    <property type="match status" value="1"/>
</dbReference>
<sequence length="147" mass="16271">MTCSIYAISKKTPEFAPLLAQQQRACQQFKATLEIVDIAPKASNNSTEAQKSYTKALSPYLKPGAPAYALHPTGRLISSQEFSQMLSAHAHIQFFIAGAYGFAKEFLKRCTPLSLSPLTFSHALAKLILCEQIFRGLSLLNNHPYHK</sequence>
<organism evidence="6 7">
    <name type="scientific">Helicobacter gastrofelis</name>
    <dbReference type="NCBI Taxonomy" id="2849642"/>
    <lineage>
        <taxon>Bacteria</taxon>
        <taxon>Pseudomonadati</taxon>
        <taxon>Campylobacterota</taxon>
        <taxon>Epsilonproteobacteria</taxon>
        <taxon>Campylobacterales</taxon>
        <taxon>Helicobacteraceae</taxon>
        <taxon>Helicobacter</taxon>
    </lineage>
</organism>
<evidence type="ECO:0000256" key="1">
    <source>
        <dbReference type="ARBA" id="ARBA00022603"/>
    </source>
</evidence>
<dbReference type="GO" id="GO:0032259">
    <property type="term" value="P:methylation"/>
    <property type="evidence" value="ECO:0007669"/>
    <property type="project" value="UniProtKB-KW"/>
</dbReference>
<dbReference type="RefSeq" id="WP_221271285.1">
    <property type="nucleotide sequence ID" value="NZ_AP024819.1"/>
</dbReference>
<dbReference type="PIRSF" id="PIRSF004505">
    <property type="entry name" value="MT_bac"/>
    <property type="match status" value="1"/>
</dbReference>
<dbReference type="SUPFAM" id="SSF75217">
    <property type="entry name" value="alpha/beta knot"/>
    <property type="match status" value="1"/>
</dbReference>
<dbReference type="InterPro" id="IPR029026">
    <property type="entry name" value="tRNA_m1G_MTases_N"/>
</dbReference>
<dbReference type="EC" id="2.1.1.177" evidence="5"/>
<keyword evidence="3 5" id="KW-0949">S-adenosyl-L-methionine</keyword>
<name>A0ABM7SMU3_9HELI</name>
<dbReference type="PANTHER" id="PTHR33603:SF1">
    <property type="entry name" value="RIBOSOMAL RNA LARGE SUBUNIT METHYLTRANSFERASE H"/>
    <property type="match status" value="1"/>
</dbReference>
<accession>A0ABM7SMU3</accession>
<dbReference type="InterPro" id="IPR003742">
    <property type="entry name" value="RlmH-like"/>
</dbReference>
<keyword evidence="7" id="KW-1185">Reference proteome</keyword>
<keyword evidence="2 5" id="KW-0808">Transferase</keyword>
<gene>
    <name evidence="5 6" type="primary">rlmH</name>
    <name evidence="6" type="ORF">NHP190012_11380</name>
</gene>
<feature type="binding site" evidence="5">
    <location>
        <position position="97"/>
    </location>
    <ligand>
        <name>S-adenosyl-L-methionine</name>
        <dbReference type="ChEBI" id="CHEBI:59789"/>
    </ligand>
</feature>
<dbReference type="CDD" id="cd18081">
    <property type="entry name" value="RlmH-like"/>
    <property type="match status" value="1"/>
</dbReference>
<proteinExistence type="inferred from homology"/>
<comment type="subunit">
    <text evidence="5">Homodimer.</text>
</comment>
<dbReference type="InterPro" id="IPR029028">
    <property type="entry name" value="Alpha/beta_knot_MTases"/>
</dbReference>
<protein>
    <recommendedName>
        <fullName evidence="5">Ribosomal RNA large subunit methyltransferase H</fullName>
        <ecNumber evidence="5">2.1.1.177</ecNumber>
    </recommendedName>
    <alternativeName>
        <fullName evidence="5">23S rRNA (pseudouridine1915-N3)-methyltransferase</fullName>
    </alternativeName>
    <alternativeName>
        <fullName evidence="5">23S rRNA m3Psi1915 methyltransferase</fullName>
    </alternativeName>
    <alternativeName>
        <fullName evidence="5">rRNA (pseudouridine-N3-)-methyltransferase RlmH</fullName>
    </alternativeName>
</protein>
<keyword evidence="5" id="KW-0698">rRNA processing</keyword>
<dbReference type="Gene3D" id="3.40.1280.10">
    <property type="match status" value="1"/>
</dbReference>
<keyword evidence="5" id="KW-0963">Cytoplasm</keyword>
<comment type="subcellular location">
    <subcellularLocation>
        <location evidence="5">Cytoplasm</location>
    </subcellularLocation>
</comment>
<comment type="catalytic activity">
    <reaction evidence="5">
        <text>pseudouridine(1915) in 23S rRNA + S-adenosyl-L-methionine = N(3)-methylpseudouridine(1915) in 23S rRNA + S-adenosyl-L-homocysteine + H(+)</text>
        <dbReference type="Rhea" id="RHEA:42752"/>
        <dbReference type="Rhea" id="RHEA-COMP:10221"/>
        <dbReference type="Rhea" id="RHEA-COMP:10222"/>
        <dbReference type="ChEBI" id="CHEBI:15378"/>
        <dbReference type="ChEBI" id="CHEBI:57856"/>
        <dbReference type="ChEBI" id="CHEBI:59789"/>
        <dbReference type="ChEBI" id="CHEBI:65314"/>
        <dbReference type="ChEBI" id="CHEBI:74486"/>
        <dbReference type="EC" id="2.1.1.177"/>
    </reaction>
</comment>
<evidence type="ECO:0000256" key="3">
    <source>
        <dbReference type="ARBA" id="ARBA00022691"/>
    </source>
</evidence>
<evidence type="ECO:0000256" key="4">
    <source>
        <dbReference type="ARBA" id="ARBA00038303"/>
    </source>
</evidence>
<evidence type="ECO:0000256" key="5">
    <source>
        <dbReference type="HAMAP-Rule" id="MF_00658"/>
    </source>
</evidence>
<dbReference type="Proteomes" id="UP000826146">
    <property type="component" value="Chromosome"/>
</dbReference>
<dbReference type="EMBL" id="AP024819">
    <property type="protein sequence ID" value="BCZ19496.1"/>
    <property type="molecule type" value="Genomic_DNA"/>
</dbReference>
<keyword evidence="1 5" id="KW-0489">Methyltransferase</keyword>
<comment type="similarity">
    <text evidence="4 5">Belongs to the RNA methyltransferase RlmH family.</text>
</comment>
<comment type="function">
    <text evidence="5">Specifically methylates the pseudouridine at position 1915 (m3Psi1915) in 23S rRNA.</text>
</comment>
<evidence type="ECO:0000313" key="6">
    <source>
        <dbReference type="EMBL" id="BCZ19496.1"/>
    </source>
</evidence>
<reference evidence="6 7" key="1">
    <citation type="submission" date="2021-07" db="EMBL/GenBank/DDBJ databases">
        <title>Novel Helicobacter sp. Isolated from a cat.</title>
        <authorList>
            <person name="Rimbara E."/>
            <person name="Suzuki M."/>
        </authorList>
    </citation>
    <scope>NUCLEOTIDE SEQUENCE [LARGE SCALE GENOMIC DNA]</scope>
    <source>
        <strain evidence="7">NHP19-012</strain>
    </source>
</reference>
<feature type="binding site" evidence="5">
    <location>
        <position position="70"/>
    </location>
    <ligand>
        <name>S-adenosyl-L-methionine</name>
        <dbReference type="ChEBI" id="CHEBI:59789"/>
    </ligand>
</feature>
<dbReference type="Pfam" id="PF02590">
    <property type="entry name" value="SPOUT_MTase"/>
    <property type="match status" value="1"/>
</dbReference>
<evidence type="ECO:0000256" key="2">
    <source>
        <dbReference type="ARBA" id="ARBA00022679"/>
    </source>
</evidence>
<dbReference type="PANTHER" id="PTHR33603">
    <property type="entry name" value="METHYLTRANSFERASE"/>
    <property type="match status" value="1"/>
</dbReference>
<evidence type="ECO:0000313" key="7">
    <source>
        <dbReference type="Proteomes" id="UP000826146"/>
    </source>
</evidence>